<dbReference type="VEuPathDB" id="FungiDB:PV09_00197"/>
<accession>A0A0D1Y2J6</accession>
<evidence type="ECO:0000313" key="3">
    <source>
        <dbReference type="Proteomes" id="UP000053259"/>
    </source>
</evidence>
<dbReference type="InParanoid" id="A0A0D1Y2J6"/>
<dbReference type="EMBL" id="KN847529">
    <property type="protein sequence ID" value="KIW09276.1"/>
    <property type="molecule type" value="Genomic_DNA"/>
</dbReference>
<protein>
    <submittedName>
        <fullName evidence="2">Uncharacterized protein</fullName>
    </submittedName>
</protein>
<feature type="region of interest" description="Disordered" evidence="1">
    <location>
        <begin position="158"/>
        <end position="203"/>
    </location>
</feature>
<gene>
    <name evidence="2" type="ORF">PV09_00197</name>
</gene>
<organism evidence="2 3">
    <name type="scientific">Verruconis gallopava</name>
    <dbReference type="NCBI Taxonomy" id="253628"/>
    <lineage>
        <taxon>Eukaryota</taxon>
        <taxon>Fungi</taxon>
        <taxon>Dikarya</taxon>
        <taxon>Ascomycota</taxon>
        <taxon>Pezizomycotina</taxon>
        <taxon>Dothideomycetes</taxon>
        <taxon>Pleosporomycetidae</taxon>
        <taxon>Venturiales</taxon>
        <taxon>Sympoventuriaceae</taxon>
        <taxon>Verruconis</taxon>
    </lineage>
</organism>
<dbReference type="HOGENOM" id="CLU_659223_0_0_1"/>
<feature type="compositionally biased region" description="Low complexity" evidence="1">
    <location>
        <begin position="232"/>
        <end position="246"/>
    </location>
</feature>
<reference evidence="2 3" key="1">
    <citation type="submission" date="2015-01" db="EMBL/GenBank/DDBJ databases">
        <title>The Genome Sequence of Ochroconis gallopava CBS43764.</title>
        <authorList>
            <consortium name="The Broad Institute Genomics Platform"/>
            <person name="Cuomo C."/>
            <person name="de Hoog S."/>
            <person name="Gorbushina A."/>
            <person name="Stielow B."/>
            <person name="Teixiera M."/>
            <person name="Abouelleil A."/>
            <person name="Chapman S.B."/>
            <person name="Priest M."/>
            <person name="Young S.K."/>
            <person name="Wortman J."/>
            <person name="Nusbaum C."/>
            <person name="Birren B."/>
        </authorList>
    </citation>
    <scope>NUCLEOTIDE SEQUENCE [LARGE SCALE GENOMIC DNA]</scope>
    <source>
        <strain evidence="2 3">CBS 43764</strain>
    </source>
</reference>
<proteinExistence type="predicted"/>
<evidence type="ECO:0000313" key="2">
    <source>
        <dbReference type="EMBL" id="KIW09276.1"/>
    </source>
</evidence>
<evidence type="ECO:0000256" key="1">
    <source>
        <dbReference type="SAM" id="MobiDB-lite"/>
    </source>
</evidence>
<keyword evidence="3" id="KW-1185">Reference proteome</keyword>
<dbReference type="Proteomes" id="UP000053259">
    <property type="component" value="Unassembled WGS sequence"/>
</dbReference>
<dbReference type="AlphaFoldDB" id="A0A0D1Y2J6"/>
<name>A0A0D1Y2J6_9PEZI</name>
<sequence length="417" mass="47736">MSRNDFPSQLFRYCGTAHRDGNGLHKHPWVRDLESRCQKALWQLIKLTGLYRPRLANERDLREYLQASEDELNKCCERLTQMPLCWREAFWSKRSELETKVNNWCGLNFGILPQLPWNLPPRDAETPEIRGMDGELLNDQNGYAGSAVQHSGAAVLLRSPADRFKPRRTVGQQRHPGSTYYPSRRQGPESRPKQMEHASQHHQLADITGVVGRTPFNLSFSMDVPLSQGSNRSSTPRTRPSTSAPRRTYEDLVEYDRREFERESINRDPARYGGIVNAFTLDEDPLSRPLQGLHKIITLVDEQNMPQHEFKLIYKQDDAQTRDLVTILETKLQADRESQRSKSRSYDVAINAIRRGVVQQVTCSDTAGGDIWVTSENRIEVVRVLLDLVGSEVGKWTLFGLGVGMSEGRLYLLQVFD</sequence>
<dbReference type="GeneID" id="27308170"/>
<feature type="region of interest" description="Disordered" evidence="1">
    <location>
        <begin position="222"/>
        <end position="247"/>
    </location>
</feature>
<feature type="compositionally biased region" description="Basic and acidic residues" evidence="1">
    <location>
        <begin position="186"/>
        <end position="199"/>
    </location>
</feature>
<dbReference type="RefSeq" id="XP_016219145.1">
    <property type="nucleotide sequence ID" value="XM_016352888.1"/>
</dbReference>